<dbReference type="InterPro" id="IPR046196">
    <property type="entry name" value="DUF6228"/>
</dbReference>
<comment type="caution">
    <text evidence="1">The sequence shown here is derived from an EMBL/GenBank/DDBJ whole genome shotgun (WGS) entry which is preliminary data.</text>
</comment>
<reference evidence="1" key="1">
    <citation type="submission" date="2023-03" db="EMBL/GenBank/DDBJ databases">
        <title>Actinorhabdospora filicis NBRC 111898.</title>
        <authorList>
            <person name="Ichikawa N."/>
            <person name="Sato H."/>
            <person name="Tonouchi N."/>
        </authorList>
    </citation>
    <scope>NUCLEOTIDE SEQUENCE</scope>
    <source>
        <strain evidence="1">NBRC 111898</strain>
    </source>
</reference>
<proteinExistence type="predicted"/>
<dbReference type="RefSeq" id="WP_285662038.1">
    <property type="nucleotide sequence ID" value="NZ_BSTX01000001.1"/>
</dbReference>
<gene>
    <name evidence="1" type="ORF">Afil01_16930</name>
</gene>
<dbReference type="AlphaFoldDB" id="A0A9W6SLP5"/>
<name>A0A9W6SLP5_9ACTN</name>
<evidence type="ECO:0000313" key="2">
    <source>
        <dbReference type="Proteomes" id="UP001165079"/>
    </source>
</evidence>
<keyword evidence="2" id="KW-1185">Reference proteome</keyword>
<dbReference type="EMBL" id="BSTX01000001">
    <property type="protein sequence ID" value="GLZ76886.1"/>
    <property type="molecule type" value="Genomic_DNA"/>
</dbReference>
<organism evidence="1 2">
    <name type="scientific">Actinorhabdospora filicis</name>
    <dbReference type="NCBI Taxonomy" id="1785913"/>
    <lineage>
        <taxon>Bacteria</taxon>
        <taxon>Bacillati</taxon>
        <taxon>Actinomycetota</taxon>
        <taxon>Actinomycetes</taxon>
        <taxon>Micromonosporales</taxon>
        <taxon>Micromonosporaceae</taxon>
        <taxon>Actinorhabdospora</taxon>
    </lineage>
</organism>
<evidence type="ECO:0000313" key="1">
    <source>
        <dbReference type="EMBL" id="GLZ76886.1"/>
    </source>
</evidence>
<dbReference type="Proteomes" id="UP001165079">
    <property type="component" value="Unassembled WGS sequence"/>
</dbReference>
<sequence>MDDGIELGEPLAGDVRLRVAEVAADDSGDGVVELVIAATGTDVDLRLSVADTSTDGLADFFDALAEGGAGSWRSIDARLSVTAAPEGRGRVRLRWVLSSQRLHQAWAFTVVTVLPTGEPLRGVAEGLREAIDLVLGYDQTS</sequence>
<protein>
    <submittedName>
        <fullName evidence="1">Uncharacterized protein</fullName>
    </submittedName>
</protein>
<dbReference type="Pfam" id="PF19739">
    <property type="entry name" value="DUF6228"/>
    <property type="match status" value="1"/>
</dbReference>
<accession>A0A9W6SLP5</accession>